<dbReference type="GO" id="GO:0003964">
    <property type="term" value="F:RNA-directed DNA polymerase activity"/>
    <property type="evidence" value="ECO:0007669"/>
    <property type="project" value="UniProtKB-KW"/>
</dbReference>
<protein>
    <submittedName>
        <fullName evidence="9">Pol protein</fullName>
    </submittedName>
</protein>
<dbReference type="Proteomes" id="UP000321947">
    <property type="component" value="Unassembled WGS sequence"/>
</dbReference>
<dbReference type="PANTHER" id="PTHR34072">
    <property type="entry name" value="ENZYMATIC POLYPROTEIN-RELATED"/>
    <property type="match status" value="1"/>
</dbReference>
<dbReference type="InterPro" id="IPR043502">
    <property type="entry name" value="DNA/RNA_pol_sf"/>
</dbReference>
<keyword evidence="4" id="KW-0255">Endonuclease</keyword>
<evidence type="ECO:0000256" key="4">
    <source>
        <dbReference type="ARBA" id="ARBA00022759"/>
    </source>
</evidence>
<dbReference type="GO" id="GO:0004519">
    <property type="term" value="F:endonuclease activity"/>
    <property type="evidence" value="ECO:0007669"/>
    <property type="project" value="UniProtKB-KW"/>
</dbReference>
<evidence type="ECO:0000256" key="1">
    <source>
        <dbReference type="ARBA" id="ARBA00022679"/>
    </source>
</evidence>
<dbReference type="OrthoDB" id="1304586at2759"/>
<gene>
    <name evidence="9" type="ORF">E5676_scaffold2277G00110</name>
    <name evidence="8" type="ORF">E6C27_scaffold131G00110</name>
</gene>
<evidence type="ECO:0000313" key="11">
    <source>
        <dbReference type="Proteomes" id="UP000321947"/>
    </source>
</evidence>
<dbReference type="Proteomes" id="UP000321393">
    <property type="component" value="Unassembled WGS sequence"/>
</dbReference>
<dbReference type="PANTHER" id="PTHR34072:SF52">
    <property type="entry name" value="RIBONUCLEASE H"/>
    <property type="match status" value="1"/>
</dbReference>
<evidence type="ECO:0000256" key="3">
    <source>
        <dbReference type="ARBA" id="ARBA00022722"/>
    </source>
</evidence>
<reference evidence="10 11" key="1">
    <citation type="submission" date="2019-08" db="EMBL/GenBank/DDBJ databases">
        <title>Draft genome sequences of two oriental melons (Cucumis melo L. var makuwa).</title>
        <authorList>
            <person name="Kwon S.-Y."/>
        </authorList>
    </citation>
    <scope>NUCLEOTIDE SEQUENCE [LARGE SCALE GENOMIC DNA]</scope>
    <source>
        <strain evidence="11">cv. Chang Bougi</strain>
        <strain evidence="10">cv. SW 3</strain>
        <tissue evidence="9">Leaf</tissue>
    </source>
</reference>
<feature type="domain" description="Reverse transcriptase RNase H-like" evidence="7">
    <location>
        <begin position="18"/>
        <end position="59"/>
    </location>
</feature>
<comment type="caution">
    <text evidence="9">The sequence shown here is derived from an EMBL/GenBank/DDBJ whole genome shotgun (WGS) entry which is preliminary data.</text>
</comment>
<sequence>MMIPKHGDVLEVKGYLGKVVAYASRQFKSLEQNYPTHDLELATVVFALKIWRHYVYGKANVLADVLSRKMSHSAALINKQAPLLRDFERVEIVVSLGEVTSQLAKLSVQQTLI</sequence>
<accession>A0A5D3E0Q2</accession>
<evidence type="ECO:0000256" key="6">
    <source>
        <dbReference type="ARBA" id="ARBA00022918"/>
    </source>
</evidence>
<keyword evidence="3" id="KW-0540">Nuclease</keyword>
<dbReference type="Pfam" id="PF17917">
    <property type="entry name" value="RT_RNaseH"/>
    <property type="match status" value="1"/>
</dbReference>
<evidence type="ECO:0000313" key="10">
    <source>
        <dbReference type="Proteomes" id="UP000321393"/>
    </source>
</evidence>
<keyword evidence="1" id="KW-0808">Transferase</keyword>
<dbReference type="EMBL" id="SSTD01001735">
    <property type="protein sequence ID" value="TYK29394.1"/>
    <property type="molecule type" value="Genomic_DNA"/>
</dbReference>
<evidence type="ECO:0000256" key="2">
    <source>
        <dbReference type="ARBA" id="ARBA00022695"/>
    </source>
</evidence>
<keyword evidence="2" id="KW-0548">Nucleotidyltransferase</keyword>
<dbReference type="AlphaFoldDB" id="A0A5D3E0Q2"/>
<dbReference type="SUPFAM" id="SSF56672">
    <property type="entry name" value="DNA/RNA polymerases"/>
    <property type="match status" value="1"/>
</dbReference>
<evidence type="ECO:0000256" key="5">
    <source>
        <dbReference type="ARBA" id="ARBA00022801"/>
    </source>
</evidence>
<evidence type="ECO:0000259" key="7">
    <source>
        <dbReference type="Pfam" id="PF17917"/>
    </source>
</evidence>
<keyword evidence="6" id="KW-0695">RNA-directed DNA polymerase</keyword>
<dbReference type="GO" id="GO:0016787">
    <property type="term" value="F:hydrolase activity"/>
    <property type="evidence" value="ECO:0007669"/>
    <property type="project" value="UniProtKB-KW"/>
</dbReference>
<name>A0A5D3E0Q2_CUCMM</name>
<evidence type="ECO:0000313" key="8">
    <source>
        <dbReference type="EMBL" id="KAA0054104.1"/>
    </source>
</evidence>
<dbReference type="InterPro" id="IPR041373">
    <property type="entry name" value="RT_RNaseH"/>
</dbReference>
<dbReference type="EMBL" id="SSTE01008862">
    <property type="protein sequence ID" value="KAA0054104.1"/>
    <property type="molecule type" value="Genomic_DNA"/>
</dbReference>
<organism evidence="9 11">
    <name type="scientific">Cucumis melo var. makuwa</name>
    <name type="common">Oriental melon</name>
    <dbReference type="NCBI Taxonomy" id="1194695"/>
    <lineage>
        <taxon>Eukaryota</taxon>
        <taxon>Viridiplantae</taxon>
        <taxon>Streptophyta</taxon>
        <taxon>Embryophyta</taxon>
        <taxon>Tracheophyta</taxon>
        <taxon>Spermatophyta</taxon>
        <taxon>Magnoliopsida</taxon>
        <taxon>eudicotyledons</taxon>
        <taxon>Gunneridae</taxon>
        <taxon>Pentapetalae</taxon>
        <taxon>rosids</taxon>
        <taxon>fabids</taxon>
        <taxon>Cucurbitales</taxon>
        <taxon>Cucurbitaceae</taxon>
        <taxon>Benincaseae</taxon>
        <taxon>Cucumis</taxon>
    </lineage>
</organism>
<evidence type="ECO:0000313" key="9">
    <source>
        <dbReference type="EMBL" id="TYK29394.1"/>
    </source>
</evidence>
<keyword evidence="5" id="KW-0378">Hydrolase</keyword>
<proteinExistence type="predicted"/>